<organism evidence="2">
    <name type="scientific">marine sediment metagenome</name>
    <dbReference type="NCBI Taxonomy" id="412755"/>
    <lineage>
        <taxon>unclassified sequences</taxon>
        <taxon>metagenomes</taxon>
        <taxon>ecological metagenomes</taxon>
    </lineage>
</organism>
<dbReference type="AlphaFoldDB" id="X1EL86"/>
<keyword evidence="1" id="KW-1133">Transmembrane helix</keyword>
<name>X1EL86_9ZZZZ</name>
<proteinExistence type="predicted"/>
<reference evidence="2" key="1">
    <citation type="journal article" date="2014" name="Front. Microbiol.">
        <title>High frequency of phylogenetically diverse reductive dehalogenase-homologous genes in deep subseafloor sedimentary metagenomes.</title>
        <authorList>
            <person name="Kawai M."/>
            <person name="Futagami T."/>
            <person name="Toyoda A."/>
            <person name="Takaki Y."/>
            <person name="Nishi S."/>
            <person name="Hori S."/>
            <person name="Arai W."/>
            <person name="Tsubouchi T."/>
            <person name="Morono Y."/>
            <person name="Uchiyama I."/>
            <person name="Ito T."/>
            <person name="Fujiyama A."/>
            <person name="Inagaki F."/>
            <person name="Takami H."/>
        </authorList>
    </citation>
    <scope>NUCLEOTIDE SEQUENCE</scope>
    <source>
        <strain evidence="2">Expedition CK06-06</strain>
    </source>
</reference>
<gene>
    <name evidence="2" type="ORF">S03H2_12974</name>
</gene>
<evidence type="ECO:0000256" key="1">
    <source>
        <dbReference type="SAM" id="Phobius"/>
    </source>
</evidence>
<feature type="transmembrane region" description="Helical" evidence="1">
    <location>
        <begin position="7"/>
        <end position="29"/>
    </location>
</feature>
<comment type="caution">
    <text evidence="2">The sequence shown here is derived from an EMBL/GenBank/DDBJ whole genome shotgun (WGS) entry which is preliminary data.</text>
</comment>
<feature type="non-terminal residue" evidence="2">
    <location>
        <position position="303"/>
    </location>
</feature>
<keyword evidence="1" id="KW-0812">Transmembrane</keyword>
<evidence type="ECO:0000313" key="2">
    <source>
        <dbReference type="EMBL" id="GAH34101.1"/>
    </source>
</evidence>
<sequence length="303" mass="34518">MKLTKRATIIIGGFSLGFVAVVLLVFPVFNNRSGLDIITGNMNSDVNNVLSVGDTIPQPFIYEHFIPPENSFGMGETTFKSVNWSFFDDCFNYEKYFNGENSDYELEIEFEEVNVDVRKYKYKLKTEDEGYYGLNIVFDPKHNVYEFFESNYTFIVFYEDGNIIYNFTDIVNTLNGDINYYISNDIFHLELNKWLGEDIEFEIDPTFGYTDIGVSQNLYLDVADNYCYRAGTYSAPTTGGTADSITISFHTVDTGKKVECALYEYIDYSSGYAGELLGLTEDLTVSATGLKVFNFVEPKPEIV</sequence>
<accession>X1EL86</accession>
<keyword evidence="1" id="KW-0472">Membrane</keyword>
<protein>
    <submittedName>
        <fullName evidence="2">Uncharacterized protein</fullName>
    </submittedName>
</protein>
<dbReference type="EMBL" id="BARU01006592">
    <property type="protein sequence ID" value="GAH34101.1"/>
    <property type="molecule type" value="Genomic_DNA"/>
</dbReference>